<accession>A0A1I0P703</accession>
<gene>
    <name evidence="2" type="ORF">SAMN05421841_1016</name>
</gene>
<proteinExistence type="predicted"/>
<keyword evidence="1" id="KW-1133">Transmembrane helix</keyword>
<name>A0A1I0P703_9FLAO</name>
<dbReference type="EMBL" id="FOIU01000001">
    <property type="protein sequence ID" value="SEW09796.1"/>
    <property type="molecule type" value="Genomic_DNA"/>
</dbReference>
<organism evidence="2 3">
    <name type="scientific">Chryseobacterium wanjuense</name>
    <dbReference type="NCBI Taxonomy" id="356305"/>
    <lineage>
        <taxon>Bacteria</taxon>
        <taxon>Pseudomonadati</taxon>
        <taxon>Bacteroidota</taxon>
        <taxon>Flavobacteriia</taxon>
        <taxon>Flavobacteriales</taxon>
        <taxon>Weeksellaceae</taxon>
        <taxon>Chryseobacterium group</taxon>
        <taxon>Chryseobacterium</taxon>
    </lineage>
</organism>
<feature type="transmembrane region" description="Helical" evidence="1">
    <location>
        <begin position="99"/>
        <end position="117"/>
    </location>
</feature>
<sequence>MKKIKNMGLSNLGIFHTAIGVIALVAGIVSLVKNGKIDLSQLSGKIYFYGTVITSVTALGLSKNGGFNVGHIFSLFILILVVIAFVLAKRNSGNRARYFENFFLSFSFFLSLVPTVNETFTRVPLGHPLAKSPADPLIGKTLLVLFILFIIGSVFQFTKQRKNNRMTQA</sequence>
<keyword evidence="3" id="KW-1185">Reference proteome</keyword>
<dbReference type="AlphaFoldDB" id="A0A1I0P703"/>
<keyword evidence="1" id="KW-0812">Transmembrane</keyword>
<dbReference type="Proteomes" id="UP000199469">
    <property type="component" value="Unassembled WGS sequence"/>
</dbReference>
<keyword evidence="1" id="KW-0472">Membrane</keyword>
<feature type="transmembrane region" description="Helical" evidence="1">
    <location>
        <begin position="137"/>
        <end position="157"/>
    </location>
</feature>
<protein>
    <recommendedName>
        <fullName evidence="4">Transmembrane protein</fullName>
    </recommendedName>
</protein>
<feature type="transmembrane region" description="Helical" evidence="1">
    <location>
        <begin position="67"/>
        <end position="87"/>
    </location>
</feature>
<evidence type="ECO:0000256" key="1">
    <source>
        <dbReference type="SAM" id="Phobius"/>
    </source>
</evidence>
<feature type="transmembrane region" description="Helical" evidence="1">
    <location>
        <begin position="12"/>
        <end position="32"/>
    </location>
</feature>
<evidence type="ECO:0008006" key="4">
    <source>
        <dbReference type="Google" id="ProtNLM"/>
    </source>
</evidence>
<reference evidence="3" key="1">
    <citation type="submission" date="2016-10" db="EMBL/GenBank/DDBJ databases">
        <authorList>
            <person name="Varghese N."/>
            <person name="Submissions S."/>
        </authorList>
    </citation>
    <scope>NUCLEOTIDE SEQUENCE [LARGE SCALE GENOMIC DNA]</scope>
    <source>
        <strain evidence="3">DSM 17724</strain>
    </source>
</reference>
<dbReference type="STRING" id="356305.SAMN05421841_1016"/>
<evidence type="ECO:0000313" key="3">
    <source>
        <dbReference type="Proteomes" id="UP000199469"/>
    </source>
</evidence>
<evidence type="ECO:0000313" key="2">
    <source>
        <dbReference type="EMBL" id="SEW09796.1"/>
    </source>
</evidence>